<evidence type="ECO:0000313" key="3">
    <source>
        <dbReference type="Proteomes" id="UP000243723"/>
    </source>
</evidence>
<feature type="compositionally biased region" description="Polar residues" evidence="1">
    <location>
        <begin position="285"/>
        <end position="298"/>
    </location>
</feature>
<sequence length="298" mass="32437">MASTPQASTSQTSTGQNTPSVPVSEPQATYAAFTIPADASVTSGNDDFFGSVPSTSGFQQPQMSADLSNDMSWAGFDWSSLAGMDNAQPALTYASSNTISDFGEHTPPDDYGTMFANHNIPGKLNETSAQLAQIPETQASFQPLPHRTVDNQQNRWSLPPSFWAASGSNALDFTQAFPTNNMGMDSSKNVQEMPSEDFSFNNWVDNTFVPNNNAAQQNFTDNNQSQWSPDMSNQQVFDFQAMGGSTDGSTNAFDFGSDAMNATYRQTPEDPFFGVDTTEPLDFNQDFSQTDIPRTWLS</sequence>
<evidence type="ECO:0000256" key="1">
    <source>
        <dbReference type="SAM" id="MobiDB-lite"/>
    </source>
</evidence>
<keyword evidence="3" id="KW-1185">Reference proteome</keyword>
<feature type="region of interest" description="Disordered" evidence="1">
    <location>
        <begin position="278"/>
        <end position="298"/>
    </location>
</feature>
<gene>
    <name evidence="2" type="ORF">B9Z65_8619</name>
</gene>
<reference evidence="2 3" key="1">
    <citation type="submission" date="2017-05" db="EMBL/GenBank/DDBJ databases">
        <title>Draft genome sequence of Elsinoe australis.</title>
        <authorList>
            <person name="Cheng Q."/>
        </authorList>
    </citation>
    <scope>NUCLEOTIDE SEQUENCE [LARGE SCALE GENOMIC DNA]</scope>
    <source>
        <strain evidence="2 3">NL1</strain>
    </source>
</reference>
<feature type="compositionally biased region" description="Low complexity" evidence="1">
    <location>
        <begin position="1"/>
        <end position="20"/>
    </location>
</feature>
<dbReference type="AlphaFoldDB" id="A0A2P7YEB6"/>
<name>A0A2P7YEB6_9PEZI</name>
<dbReference type="Proteomes" id="UP000243723">
    <property type="component" value="Unassembled WGS sequence"/>
</dbReference>
<evidence type="ECO:0000313" key="2">
    <source>
        <dbReference type="EMBL" id="PSK34293.1"/>
    </source>
</evidence>
<accession>A0A2P7YEB6</accession>
<comment type="caution">
    <text evidence="2">The sequence shown here is derived from an EMBL/GenBank/DDBJ whole genome shotgun (WGS) entry which is preliminary data.</text>
</comment>
<protein>
    <submittedName>
        <fullName evidence="2">Uncharacterized protein</fullName>
    </submittedName>
</protein>
<organism evidence="2 3">
    <name type="scientific">Elsinoe australis</name>
    <dbReference type="NCBI Taxonomy" id="40998"/>
    <lineage>
        <taxon>Eukaryota</taxon>
        <taxon>Fungi</taxon>
        <taxon>Dikarya</taxon>
        <taxon>Ascomycota</taxon>
        <taxon>Pezizomycotina</taxon>
        <taxon>Dothideomycetes</taxon>
        <taxon>Dothideomycetidae</taxon>
        <taxon>Myriangiales</taxon>
        <taxon>Elsinoaceae</taxon>
        <taxon>Elsinoe</taxon>
    </lineage>
</organism>
<proteinExistence type="predicted"/>
<dbReference type="OrthoDB" id="5600085at2759"/>
<feature type="region of interest" description="Disordered" evidence="1">
    <location>
        <begin position="1"/>
        <end position="29"/>
    </location>
</feature>
<dbReference type="EMBL" id="NHZQ01000447">
    <property type="protein sequence ID" value="PSK34293.1"/>
    <property type="molecule type" value="Genomic_DNA"/>
</dbReference>